<dbReference type="InterPro" id="IPR006283">
    <property type="entry name" value="ThiL-like"/>
</dbReference>
<dbReference type="SUPFAM" id="SSF56042">
    <property type="entry name" value="PurM C-terminal domain-like"/>
    <property type="match status" value="1"/>
</dbReference>
<dbReference type="GO" id="GO:0009228">
    <property type="term" value="P:thiamine biosynthetic process"/>
    <property type="evidence" value="ECO:0007669"/>
    <property type="project" value="UniProtKB-KW"/>
</dbReference>
<sequence length="315" mass="34796">MTRLDEKQIISLFQRIVSNRKHTHEDVETFRIGRKFGVLKTDTLVFSTDVPPGMKLEDVARKSVVACVSDFAAKGVRPLYCLVSISIPRSFSRSHILRLARGFRAASKEFGVRILGGDTNEAKELVISVTMFGVADKIVRRSGAKASDSILVTGRFGRTSAGLEIILGKRKSDKKFASLAKRSVYHAVPRLEFGIDAAKYMTSAMDSSDGLSTTLVEMSAQSKKKFLIVKLPADAALDKFARMNNMNPLSLIFNGGEEYEIVITARQKDVIRIKQIAKKNGVPLTEIGHVQNGSGVFLQGHKAPIRDLGWRHFSN</sequence>
<feature type="binding site" evidence="1">
    <location>
        <position position="141"/>
    </location>
    <ligand>
        <name>ATP</name>
        <dbReference type="ChEBI" id="CHEBI:30616"/>
    </ligand>
</feature>
<dbReference type="GO" id="GO:0009030">
    <property type="term" value="F:thiamine-phosphate kinase activity"/>
    <property type="evidence" value="ECO:0007669"/>
    <property type="project" value="UniProtKB-UniRule"/>
</dbReference>
<feature type="binding site" evidence="1">
    <location>
        <position position="26"/>
    </location>
    <ligand>
        <name>Mg(2+)</name>
        <dbReference type="ChEBI" id="CHEBI:18420"/>
        <label>3</label>
    </ligand>
</feature>
<feature type="binding site" evidence="1">
    <location>
        <position position="118"/>
    </location>
    <ligand>
        <name>Mg(2+)</name>
        <dbReference type="ChEBI" id="CHEBI:18420"/>
        <label>1</label>
    </ligand>
</feature>
<dbReference type="PIRSF" id="PIRSF005303">
    <property type="entry name" value="Thiam_monoph_kin"/>
    <property type="match status" value="1"/>
</dbReference>
<evidence type="ECO:0000259" key="2">
    <source>
        <dbReference type="Pfam" id="PF00586"/>
    </source>
</evidence>
<feature type="binding site" evidence="1">
    <location>
        <position position="209"/>
    </location>
    <ligand>
        <name>Mg(2+)</name>
        <dbReference type="ChEBI" id="CHEBI:18420"/>
        <label>5</label>
    </ligand>
</feature>
<dbReference type="NCBIfam" id="TIGR01379">
    <property type="entry name" value="thiL"/>
    <property type="match status" value="1"/>
</dbReference>
<feature type="binding site" evidence="1">
    <location>
        <position position="257"/>
    </location>
    <ligand>
        <name>substrate</name>
    </ligand>
</feature>
<feature type="binding site" evidence="1">
    <location>
        <position position="70"/>
    </location>
    <ligand>
        <name>Mg(2+)</name>
        <dbReference type="ChEBI" id="CHEBI:18420"/>
        <label>4</label>
    </ligand>
</feature>
<dbReference type="Gene3D" id="3.90.650.10">
    <property type="entry name" value="PurM-like C-terminal domain"/>
    <property type="match status" value="1"/>
</dbReference>
<dbReference type="GO" id="GO:0005524">
    <property type="term" value="F:ATP binding"/>
    <property type="evidence" value="ECO:0007669"/>
    <property type="project" value="UniProtKB-UniRule"/>
</dbReference>
<dbReference type="InterPro" id="IPR036676">
    <property type="entry name" value="PurM-like_C_sf"/>
</dbReference>
<dbReference type="EMBL" id="CBTY010000009">
    <property type="protein sequence ID" value="CDI06147.1"/>
    <property type="molecule type" value="Genomic_DNA"/>
</dbReference>
<gene>
    <name evidence="1" type="primary">thiL</name>
    <name evidence="4" type="ORF">NITUZ_40313</name>
</gene>
<proteinExistence type="inferred from homology"/>
<dbReference type="HAMAP" id="MF_02128">
    <property type="entry name" value="TMP_kinase"/>
    <property type="match status" value="1"/>
</dbReference>
<dbReference type="GO" id="GO:0000287">
    <property type="term" value="F:magnesium ion binding"/>
    <property type="evidence" value="ECO:0007669"/>
    <property type="project" value="UniProtKB-UniRule"/>
</dbReference>
<keyword evidence="5" id="KW-1185">Reference proteome</keyword>
<comment type="miscellaneous">
    <text evidence="1">Reaction mechanism of ThiL seems to utilize a direct, inline transfer of the gamma-phosphate of ATP to TMP rather than a phosphorylated enzyme intermediate.</text>
</comment>
<dbReference type="Pfam" id="PF02769">
    <property type="entry name" value="AIRS_C"/>
    <property type="match status" value="1"/>
</dbReference>
<evidence type="ECO:0000313" key="4">
    <source>
        <dbReference type="EMBL" id="CDI06147.1"/>
    </source>
</evidence>
<dbReference type="InterPro" id="IPR036921">
    <property type="entry name" value="PurM-like_N_sf"/>
</dbReference>
<comment type="caution">
    <text evidence="1">Lacks conserved residue(s) required for the propagation of feature annotation.</text>
</comment>
<organism evidence="4 5">
    <name type="scientific">Candidatus Nitrosotenuis uzonensis</name>
    <dbReference type="NCBI Taxonomy" id="1407055"/>
    <lineage>
        <taxon>Archaea</taxon>
        <taxon>Nitrososphaerota</taxon>
        <taxon>Candidatus Nitrosotenuis</taxon>
    </lineage>
</organism>
<evidence type="ECO:0000256" key="1">
    <source>
        <dbReference type="HAMAP-Rule" id="MF_02128"/>
    </source>
</evidence>
<keyword evidence="1" id="KW-0067">ATP-binding</keyword>
<dbReference type="Proteomes" id="UP000018159">
    <property type="component" value="Unassembled WGS sequence"/>
</dbReference>
<feature type="binding site" evidence="1">
    <location>
        <position position="70"/>
    </location>
    <ligand>
        <name>Mg(2+)</name>
        <dbReference type="ChEBI" id="CHEBI:18420"/>
        <label>3</label>
    </ligand>
</feature>
<dbReference type="CDD" id="cd02194">
    <property type="entry name" value="ThiL"/>
    <property type="match status" value="1"/>
</dbReference>
<dbReference type="Gene3D" id="3.30.1330.10">
    <property type="entry name" value="PurM-like, N-terminal domain"/>
    <property type="match status" value="1"/>
</dbReference>
<evidence type="ECO:0000313" key="5">
    <source>
        <dbReference type="Proteomes" id="UP000018159"/>
    </source>
</evidence>
<dbReference type="AlphaFoldDB" id="V6AUE5"/>
<feature type="binding site" evidence="1">
    <location>
        <position position="26"/>
    </location>
    <ligand>
        <name>Mg(2+)</name>
        <dbReference type="ChEBI" id="CHEBI:18420"/>
        <label>4</label>
    </ligand>
</feature>
<feature type="binding site" evidence="1">
    <location>
        <position position="208"/>
    </location>
    <ligand>
        <name>ATP</name>
        <dbReference type="ChEBI" id="CHEBI:30616"/>
    </ligand>
</feature>
<keyword evidence="1" id="KW-0479">Metal-binding</keyword>
<dbReference type="SUPFAM" id="SSF55326">
    <property type="entry name" value="PurM N-terminal domain-like"/>
    <property type="match status" value="1"/>
</dbReference>
<keyword evidence="1" id="KW-0460">Magnesium</keyword>
<feature type="binding site" evidence="1">
    <location>
        <position position="42"/>
    </location>
    <ligand>
        <name>Mg(2+)</name>
        <dbReference type="ChEBI" id="CHEBI:18420"/>
        <label>1</label>
    </ligand>
</feature>
<feature type="binding site" evidence="1">
    <location>
        <position position="310"/>
    </location>
    <ligand>
        <name>substrate</name>
    </ligand>
</feature>
<comment type="pathway">
    <text evidence="1">Cofactor biosynthesis; thiamine diphosphate biosynthesis; thiamine diphosphate from thiamine phosphate: step 1/1.</text>
</comment>
<comment type="function">
    <text evidence="1">Catalyzes the ATP-dependent phosphorylation of thiamine-monophosphate (TMP) to form thiamine-pyrophosphate (TPP), the active form of vitamin B1.</text>
</comment>
<dbReference type="GO" id="GO:0009229">
    <property type="term" value="P:thiamine diphosphate biosynthetic process"/>
    <property type="evidence" value="ECO:0007669"/>
    <property type="project" value="UniProtKB-UniRule"/>
</dbReference>
<dbReference type="UniPathway" id="UPA00060">
    <property type="reaction ID" value="UER00142"/>
</dbReference>
<dbReference type="OrthoDB" id="45909at2157"/>
<feature type="domain" description="PurM-like C-terminal" evidence="3">
    <location>
        <begin position="148"/>
        <end position="299"/>
    </location>
</feature>
<dbReference type="RefSeq" id="WP_048196523.1">
    <property type="nucleotide sequence ID" value="NZ_CBTY010000009.1"/>
</dbReference>
<evidence type="ECO:0000259" key="3">
    <source>
        <dbReference type="Pfam" id="PF02769"/>
    </source>
</evidence>
<reference evidence="4 5" key="1">
    <citation type="journal article" date="2013" name="PLoS ONE">
        <title>Enrichment and Genome Sequence of the Group I.1a Ammonia-Oxidizing Archaeon ?Ca. Nitrosotenuis uzonensis? Representing a Clade Globally.</title>
        <authorList>
            <person name="Lebedeva E.V."/>
            <person name="Hatzenpichler R."/>
            <person name="Pelletier E."/>
            <person name="Schuster N."/>
            <person name="Hauzmayer S."/>
            <person name="Bulaev A."/>
            <person name="Grigor'eva N.V."/>
            <person name="Galushko A."/>
            <person name="Schmid M."/>
            <person name="Palatinszky M."/>
            <person name="Le Paslier D."/>
            <person name="Daims H."/>
            <person name="Wagner M."/>
        </authorList>
    </citation>
    <scope>NUCLEOTIDE SEQUENCE [LARGE SCALE GENOMIC DNA]</scope>
    <source>
        <strain evidence="4 5">N4</strain>
    </source>
</reference>
<dbReference type="PANTHER" id="PTHR30270">
    <property type="entry name" value="THIAMINE-MONOPHOSPHATE KINASE"/>
    <property type="match status" value="1"/>
</dbReference>
<dbReference type="InterPro" id="IPR016188">
    <property type="entry name" value="PurM-like_N"/>
</dbReference>
<feature type="binding site" evidence="1">
    <location>
        <position position="70"/>
    </location>
    <ligand>
        <name>Mg(2+)</name>
        <dbReference type="ChEBI" id="CHEBI:18420"/>
        <label>2</label>
    </ligand>
</feature>
<protein>
    <recommendedName>
        <fullName evidence="1">Thiamine-monophosphate kinase</fullName>
        <shortName evidence="1">TMP kinase</shortName>
        <shortName evidence="1">Thiamine-phosphate kinase</shortName>
        <ecNumber evidence="1">2.7.4.16</ecNumber>
    </recommendedName>
</protein>
<feature type="binding site" evidence="1">
    <location>
        <position position="41"/>
    </location>
    <ligand>
        <name>Mg(2+)</name>
        <dbReference type="ChEBI" id="CHEBI:18420"/>
        <label>1</label>
    </ligand>
</feature>
<dbReference type="STRING" id="1407055.NITUZ_40313"/>
<feature type="binding site" evidence="1">
    <location>
        <position position="206"/>
    </location>
    <ligand>
        <name>Mg(2+)</name>
        <dbReference type="ChEBI" id="CHEBI:18420"/>
        <label>3</label>
    </ligand>
</feature>
<dbReference type="InterPro" id="IPR010918">
    <property type="entry name" value="PurM-like_C_dom"/>
</dbReference>
<dbReference type="Pfam" id="PF00586">
    <property type="entry name" value="AIRS"/>
    <property type="match status" value="1"/>
</dbReference>
<feature type="binding site" evidence="1">
    <location>
        <position position="49"/>
    </location>
    <ligand>
        <name>substrate</name>
    </ligand>
</feature>
<comment type="similarity">
    <text evidence="1">Belongs to the thiamine-monophosphate kinase family.</text>
</comment>
<comment type="catalytic activity">
    <reaction evidence="1">
        <text>thiamine phosphate + ATP = thiamine diphosphate + ADP</text>
        <dbReference type="Rhea" id="RHEA:15913"/>
        <dbReference type="ChEBI" id="CHEBI:30616"/>
        <dbReference type="ChEBI" id="CHEBI:37575"/>
        <dbReference type="ChEBI" id="CHEBI:58937"/>
        <dbReference type="ChEBI" id="CHEBI:456216"/>
        <dbReference type="EC" id="2.7.4.16"/>
    </reaction>
</comment>
<dbReference type="PANTHER" id="PTHR30270:SF0">
    <property type="entry name" value="THIAMINE-MONOPHOSPHATE KINASE"/>
    <property type="match status" value="1"/>
</dbReference>
<comment type="caution">
    <text evidence="4">The sequence shown here is derived from an EMBL/GenBank/DDBJ whole genome shotgun (WGS) entry which is preliminary data.</text>
</comment>
<feature type="binding site" evidence="1">
    <location>
        <begin position="117"/>
        <end position="118"/>
    </location>
    <ligand>
        <name>ATP</name>
        <dbReference type="ChEBI" id="CHEBI:30616"/>
    </ligand>
</feature>
<keyword evidence="1" id="KW-0784">Thiamine biosynthesis</keyword>
<accession>V6AUE5</accession>
<keyword evidence="1" id="KW-0418">Kinase</keyword>
<feature type="binding site" evidence="1">
    <location>
        <position position="42"/>
    </location>
    <ligand>
        <name>Mg(2+)</name>
        <dbReference type="ChEBI" id="CHEBI:18420"/>
        <label>2</label>
    </ligand>
</feature>
<feature type="domain" description="PurM-like N-terminal" evidence="2">
    <location>
        <begin position="31"/>
        <end position="135"/>
    </location>
</feature>
<keyword evidence="1" id="KW-0808">Transferase</keyword>
<name>V6AUE5_9ARCH</name>
<keyword evidence="1" id="KW-0547">Nucleotide-binding</keyword>
<dbReference type="EC" id="2.7.4.16" evidence="1"/>